<gene>
    <name evidence="1" type="primary">LgM4147LRVhigh.26.01291.00370</name>
    <name evidence="1" type="ORF">BN36_2640610</name>
</gene>
<organism evidence="1">
    <name type="scientific">Leishmania guyanensis</name>
    <dbReference type="NCBI Taxonomy" id="5670"/>
    <lineage>
        <taxon>Eukaryota</taxon>
        <taxon>Discoba</taxon>
        <taxon>Euglenozoa</taxon>
        <taxon>Kinetoplastea</taxon>
        <taxon>Metakinetoplastina</taxon>
        <taxon>Trypanosomatida</taxon>
        <taxon>Trypanosomatidae</taxon>
        <taxon>Leishmaniinae</taxon>
        <taxon>Leishmania</taxon>
        <taxon>Leishmania guyanensis species complex</taxon>
    </lineage>
</organism>
<sequence>MTGERRASSCAIGGQTGATRRQTGYRILHRKNLGRRCRPVGQSLLEGERGGVRSSAGLEIDWKANILSHPLSCFTARLLLLSALAFDAQREPLAFRHVYCLPLADVAHLPGLVLPVMRTSRMLVCSSAYFSFFLSLPSPSVTPHAPPLHFPLPPTNQRLHTHTPTCVRWPLSSHLLPHLPPPFHLPYKHFSFLLVRARPPLPAFFRVFRFSTPIVRRHTSSFVCPNSKALWWRPGGERHRLRLAVCLFDTWWPPRRGAVPPIYRCCLLPCTRLTFVSPDSLRVTSLTSLCVLLHCISSAVHAYARGVSAGVFLGPVLPRVFRPTVTPCTIFAHLLTQIPQNCRLPFRVERLLLQFLSVVEHSLRTHAYPHHSLIGLCVYSRVPRAQLHPLPPPKQKTTKWRPTASA</sequence>
<reference evidence="1" key="1">
    <citation type="submission" date="2012-08" db="EMBL/GenBank/DDBJ databases">
        <title>Comparative genomics of metastatic and non-metastatic Leishmania guyanensis provides insights into polygenic factors involved in Leishmania RNA virus infection.</title>
        <authorList>
            <person name="Smith D."/>
            <person name="Hertz-Fowler C."/>
            <person name="Martin R."/>
            <person name="Dickens N."/>
            <person name="Fasel N."/>
            <person name="Falquet L."/>
            <person name="Beverley S."/>
            <person name="Zangger H."/>
            <person name="Calderon-Copete S."/>
            <person name="Mottram J."/>
            <person name="Xenarios I."/>
        </authorList>
    </citation>
    <scope>NUCLEOTIDE SEQUENCE</scope>
    <source>
        <strain evidence="1">MHOM/BR/75/M4147/SSU:IR2SAT-LUC</strain>
    </source>
</reference>
<evidence type="ECO:0000313" key="1">
    <source>
        <dbReference type="EMBL" id="CCM16557.1"/>
    </source>
</evidence>
<protein>
    <submittedName>
        <fullName evidence="1">Uncharacterized protein</fullName>
    </submittedName>
</protein>
<accession>A0A1E1J1E8</accession>
<dbReference type="AlphaFoldDB" id="A0A1E1J1E8"/>
<name>A0A1E1J1E8_LEIGU</name>
<dbReference type="EMBL" id="CALQ01001087">
    <property type="protein sequence ID" value="CCM16557.1"/>
    <property type="molecule type" value="Genomic_DNA"/>
</dbReference>
<proteinExistence type="predicted"/>